<dbReference type="InterPro" id="IPR023614">
    <property type="entry name" value="Porin_dom_sf"/>
</dbReference>
<protein>
    <submittedName>
        <fullName evidence="1">Phosphate-selective porin O and P</fullName>
    </submittedName>
</protein>
<evidence type="ECO:0000313" key="2">
    <source>
        <dbReference type="Proteomes" id="UP000219036"/>
    </source>
</evidence>
<dbReference type="Gene3D" id="2.40.160.10">
    <property type="entry name" value="Porin"/>
    <property type="match status" value="1"/>
</dbReference>
<name>A0A285NB23_9AQUI</name>
<keyword evidence="2" id="KW-1185">Reference proteome</keyword>
<gene>
    <name evidence="1" type="ORF">SAMN06265182_0571</name>
</gene>
<accession>A0A285NB23</accession>
<dbReference type="Proteomes" id="UP000219036">
    <property type="component" value="Unassembled WGS sequence"/>
</dbReference>
<evidence type="ECO:0000313" key="1">
    <source>
        <dbReference type="EMBL" id="SNZ06127.1"/>
    </source>
</evidence>
<proteinExistence type="predicted"/>
<sequence>MTRIFVIFISIFMFAYAEESIVFIPDFFYKYRDISDSRYEELSIPGFFHGENHRKESGFNLNYIEVKIEYPLPHRIELSSVLHITEDSTEIDELYIKKLSDFFSIKGGKFRSSIGIMNSKHQHDWFFTDPPLIYELLFSEHGLTEKGIGIEGKWNVVRGGVEILNGENKNSFGYDPIPEYNVDEVKKPSLYTFYLKTKFKRKRQVYYFGLSYLRGKRREKGEEILSGETKIYGFEWLFKFSDIKMQGEYFYRDIDGYSYTERGTVSKRQSGYYLQSIYEFTQKVSGGLRYDKLDKNKINGKNITGVLEKYSVCFNYFPVKEIKIRLGYSYNNSYRIENKKKRFNEFTLEMTIFLGKHIH</sequence>
<dbReference type="RefSeq" id="WP_096999760.1">
    <property type="nucleotide sequence ID" value="NZ_OBEI01000002.1"/>
</dbReference>
<dbReference type="EMBL" id="OBEI01000002">
    <property type="protein sequence ID" value="SNZ06127.1"/>
    <property type="molecule type" value="Genomic_DNA"/>
</dbReference>
<organism evidence="1 2">
    <name type="scientific">Persephonella hydrogeniphila</name>
    <dbReference type="NCBI Taxonomy" id="198703"/>
    <lineage>
        <taxon>Bacteria</taxon>
        <taxon>Pseudomonadati</taxon>
        <taxon>Aquificota</taxon>
        <taxon>Aquificia</taxon>
        <taxon>Aquificales</taxon>
        <taxon>Hydrogenothermaceae</taxon>
        <taxon>Persephonella</taxon>
    </lineage>
</organism>
<dbReference type="SUPFAM" id="SSF56935">
    <property type="entry name" value="Porins"/>
    <property type="match status" value="1"/>
</dbReference>
<dbReference type="AlphaFoldDB" id="A0A285NB23"/>
<reference evidence="2" key="1">
    <citation type="submission" date="2017-09" db="EMBL/GenBank/DDBJ databases">
        <authorList>
            <person name="Varghese N."/>
            <person name="Submissions S."/>
        </authorList>
    </citation>
    <scope>NUCLEOTIDE SEQUENCE [LARGE SCALE GENOMIC DNA]</scope>
    <source>
        <strain evidence="2">DSM 15103</strain>
    </source>
</reference>
<dbReference type="OrthoDB" id="9788733at2"/>